<keyword evidence="3" id="KW-0479">Metal-binding</keyword>
<keyword evidence="4" id="KW-0249">Electron transport</keyword>
<organism evidence="9 10">
    <name type="scientific">Halostagnicola kamekurae</name>
    <dbReference type="NCBI Taxonomy" id="619731"/>
    <lineage>
        <taxon>Archaea</taxon>
        <taxon>Methanobacteriati</taxon>
        <taxon>Methanobacteriota</taxon>
        <taxon>Stenosarchaea group</taxon>
        <taxon>Halobacteria</taxon>
        <taxon>Halobacteriales</taxon>
        <taxon>Natrialbaceae</taxon>
        <taxon>Halostagnicola</taxon>
    </lineage>
</organism>
<dbReference type="Proteomes" id="UP000199199">
    <property type="component" value="Unassembled WGS sequence"/>
</dbReference>
<evidence type="ECO:0000256" key="5">
    <source>
        <dbReference type="ARBA" id="ARBA00023004"/>
    </source>
</evidence>
<evidence type="ECO:0000256" key="4">
    <source>
        <dbReference type="ARBA" id="ARBA00022982"/>
    </source>
</evidence>
<dbReference type="PROSITE" id="PS51373">
    <property type="entry name" value="HIPIP"/>
    <property type="match status" value="1"/>
</dbReference>
<protein>
    <submittedName>
        <fullName evidence="9">High potential iron-sulfur protein</fullName>
    </submittedName>
</protein>
<keyword evidence="6" id="KW-0411">Iron-sulfur</keyword>
<dbReference type="RefSeq" id="WP_092907023.1">
    <property type="nucleotide sequence ID" value="NZ_FOZS01000004.1"/>
</dbReference>
<dbReference type="GO" id="GO:0051539">
    <property type="term" value="F:4 iron, 4 sulfur cluster binding"/>
    <property type="evidence" value="ECO:0007669"/>
    <property type="project" value="UniProtKB-KW"/>
</dbReference>
<dbReference type="InterPro" id="IPR036369">
    <property type="entry name" value="HIPIP_sf"/>
</dbReference>
<accession>A0A1I6UGH1</accession>
<name>A0A1I6UGH1_9EURY</name>
<dbReference type="GO" id="GO:0009055">
    <property type="term" value="F:electron transfer activity"/>
    <property type="evidence" value="ECO:0007669"/>
    <property type="project" value="InterPro"/>
</dbReference>
<keyword evidence="2" id="KW-0004">4Fe-4S</keyword>
<evidence type="ECO:0000256" key="3">
    <source>
        <dbReference type="ARBA" id="ARBA00022723"/>
    </source>
</evidence>
<keyword evidence="10" id="KW-1185">Reference proteome</keyword>
<dbReference type="Gene3D" id="4.10.490.10">
    <property type="entry name" value="High potential iron-sulphur protein"/>
    <property type="match status" value="1"/>
</dbReference>
<keyword evidence="5" id="KW-0408">Iron</keyword>
<evidence type="ECO:0000256" key="7">
    <source>
        <dbReference type="SAM" id="MobiDB-lite"/>
    </source>
</evidence>
<dbReference type="PROSITE" id="PS51257">
    <property type="entry name" value="PROKAR_LIPOPROTEIN"/>
    <property type="match status" value="1"/>
</dbReference>
<dbReference type="OrthoDB" id="183484at2157"/>
<evidence type="ECO:0000256" key="6">
    <source>
        <dbReference type="ARBA" id="ARBA00023014"/>
    </source>
</evidence>
<evidence type="ECO:0000256" key="2">
    <source>
        <dbReference type="ARBA" id="ARBA00022485"/>
    </source>
</evidence>
<dbReference type="PROSITE" id="PS51318">
    <property type="entry name" value="TAT"/>
    <property type="match status" value="1"/>
</dbReference>
<dbReference type="SUPFAM" id="SSF57652">
    <property type="entry name" value="HIPIP (high potential iron protein)"/>
    <property type="match status" value="1"/>
</dbReference>
<dbReference type="Pfam" id="PF01355">
    <property type="entry name" value="HIPIP"/>
    <property type="match status" value="1"/>
</dbReference>
<dbReference type="InterPro" id="IPR006311">
    <property type="entry name" value="TAT_signal"/>
</dbReference>
<dbReference type="EMBL" id="FOZS01000004">
    <property type="protein sequence ID" value="SFT00501.1"/>
    <property type="molecule type" value="Genomic_DNA"/>
</dbReference>
<evidence type="ECO:0000313" key="9">
    <source>
        <dbReference type="EMBL" id="SFT00501.1"/>
    </source>
</evidence>
<evidence type="ECO:0000313" key="10">
    <source>
        <dbReference type="Proteomes" id="UP000199199"/>
    </source>
</evidence>
<feature type="region of interest" description="Disordered" evidence="7">
    <location>
        <begin position="56"/>
        <end position="75"/>
    </location>
</feature>
<evidence type="ECO:0000259" key="8">
    <source>
        <dbReference type="PROSITE" id="PS51373"/>
    </source>
</evidence>
<evidence type="ECO:0000256" key="1">
    <source>
        <dbReference type="ARBA" id="ARBA00022448"/>
    </source>
</evidence>
<dbReference type="InterPro" id="IPR000170">
    <property type="entry name" value="High_potential_FeS_prot"/>
</dbReference>
<sequence>MNDSERRETRRRLLQLAGSGAVVGLAGCLNIGADPTPPVQRPEDWCLDVLEGEVPESEATAPSIDGLERADEDELQSKSNAGYECGARDGAQCGNCTFYIADRNGDAIGACTEVAGQIRSADWCALWQPREKLAGDE</sequence>
<dbReference type="AlphaFoldDB" id="A0A1I6UGH1"/>
<dbReference type="GO" id="GO:0046872">
    <property type="term" value="F:metal ion binding"/>
    <property type="evidence" value="ECO:0007669"/>
    <property type="project" value="UniProtKB-KW"/>
</dbReference>
<gene>
    <name evidence="9" type="ORF">SAMN04488556_3846</name>
</gene>
<proteinExistence type="predicted"/>
<keyword evidence="1" id="KW-0813">Transport</keyword>
<dbReference type="GO" id="GO:0019646">
    <property type="term" value="P:aerobic electron transport chain"/>
    <property type="evidence" value="ECO:0007669"/>
    <property type="project" value="InterPro"/>
</dbReference>
<reference evidence="10" key="1">
    <citation type="submission" date="2016-10" db="EMBL/GenBank/DDBJ databases">
        <authorList>
            <person name="Varghese N."/>
            <person name="Submissions S."/>
        </authorList>
    </citation>
    <scope>NUCLEOTIDE SEQUENCE [LARGE SCALE GENOMIC DNA]</scope>
    <source>
        <strain evidence="10">DSM 22427</strain>
    </source>
</reference>
<feature type="domain" description="High potential iron-sulfur proteins family profile" evidence="8">
    <location>
        <begin position="64"/>
        <end position="132"/>
    </location>
</feature>